<dbReference type="EMBL" id="SNAA01000010">
    <property type="protein sequence ID" value="TDL79359.1"/>
    <property type="molecule type" value="Genomic_DNA"/>
</dbReference>
<keyword evidence="2" id="KW-0285">Flavoprotein</keyword>
<dbReference type="RefSeq" id="WP_133396948.1">
    <property type="nucleotide sequence ID" value="NZ_SNAA01000010.1"/>
</dbReference>
<dbReference type="SUPFAM" id="SSF51905">
    <property type="entry name" value="FAD/NAD(P)-binding domain"/>
    <property type="match status" value="2"/>
</dbReference>
<feature type="domain" description="FAD/NAD(P)-binding" evidence="5">
    <location>
        <begin position="3"/>
        <end position="299"/>
    </location>
</feature>
<keyword evidence="3" id="KW-0274">FAD</keyword>
<sequence length="401" mass="42646">MSHIVVIGAGQAGQSVCETLRSAGFDGRITMAGAEPWRPYQRPPLSKGYLLGEMARDRLFLRSADWYAEAGVDLRLGTEARDLDPAGRTVRLSDETVVYDHCVLATGLHPRRLSAKAGGDLAGAFTVRTLADIDALEPALRTAGRLVVVGGGYIGLEAAAVARKLGHEVTVIEAGQRILGRVASAETAEHVRQLHRARGVEVIEGATLDRLTGEGGCVAGARLADGREIAADLAIVGIGLLPDCAIARDAGITCDGGVVVDAQGRSSAERVWAAGDCAVFPYRGQPTRLESVQNAIDMGAAVARNIMGAGRDYAPVPWFWSDQYDMKLQIAGLNRGWDRIVTREGTGPSVWYYAGETLLAVDAMGDARAYMVGKRLIEMGRSPDPDTLADPDTDLKALLRS</sequence>
<dbReference type="Pfam" id="PF07992">
    <property type="entry name" value="Pyr_redox_2"/>
    <property type="match status" value="1"/>
</dbReference>
<gene>
    <name evidence="7" type="ORF">E2L08_10040</name>
</gene>
<reference evidence="7 8" key="1">
    <citation type="submission" date="2019-03" db="EMBL/GenBank/DDBJ databases">
        <title>Primorskyibacter sp. SS33 isolated from sediments.</title>
        <authorList>
            <person name="Xunke S."/>
        </authorList>
    </citation>
    <scope>NUCLEOTIDE SEQUENCE [LARGE SCALE GENOMIC DNA]</scope>
    <source>
        <strain evidence="7 8">SS33</strain>
    </source>
</reference>
<keyword evidence="4" id="KW-0560">Oxidoreductase</keyword>
<evidence type="ECO:0000259" key="6">
    <source>
        <dbReference type="Pfam" id="PF14759"/>
    </source>
</evidence>
<feature type="domain" description="Reductase C-terminal" evidence="6">
    <location>
        <begin position="318"/>
        <end position="399"/>
    </location>
</feature>
<dbReference type="AlphaFoldDB" id="A0A4V3B9I9"/>
<evidence type="ECO:0000259" key="5">
    <source>
        <dbReference type="Pfam" id="PF07992"/>
    </source>
</evidence>
<dbReference type="PANTHER" id="PTHR43557">
    <property type="entry name" value="APOPTOSIS-INDUCING FACTOR 1"/>
    <property type="match status" value="1"/>
</dbReference>
<dbReference type="PANTHER" id="PTHR43557:SF2">
    <property type="entry name" value="RIESKE DOMAIN-CONTAINING PROTEIN-RELATED"/>
    <property type="match status" value="1"/>
</dbReference>
<comment type="caution">
    <text evidence="7">The sequence shown here is derived from an EMBL/GenBank/DDBJ whole genome shotgun (WGS) entry which is preliminary data.</text>
</comment>
<dbReference type="InterPro" id="IPR050446">
    <property type="entry name" value="FAD-oxidoreductase/Apoptosis"/>
</dbReference>
<dbReference type="GO" id="GO:0016651">
    <property type="term" value="F:oxidoreductase activity, acting on NAD(P)H"/>
    <property type="evidence" value="ECO:0007669"/>
    <property type="project" value="TreeGrafter"/>
</dbReference>
<name>A0A4V3B9I9_9RHOB</name>
<dbReference type="OrthoDB" id="7809559at2"/>
<dbReference type="PRINTS" id="PR00411">
    <property type="entry name" value="PNDRDTASEI"/>
</dbReference>
<protein>
    <submittedName>
        <fullName evidence="7">NAD(P)/FAD-dependent oxidoreductase</fullName>
    </submittedName>
</protein>
<evidence type="ECO:0000256" key="1">
    <source>
        <dbReference type="ARBA" id="ARBA00001974"/>
    </source>
</evidence>
<organism evidence="7 8">
    <name type="scientific">Palleronia sediminis</name>
    <dbReference type="NCBI Taxonomy" id="2547833"/>
    <lineage>
        <taxon>Bacteria</taxon>
        <taxon>Pseudomonadati</taxon>
        <taxon>Pseudomonadota</taxon>
        <taxon>Alphaproteobacteria</taxon>
        <taxon>Rhodobacterales</taxon>
        <taxon>Roseobacteraceae</taxon>
        <taxon>Palleronia</taxon>
    </lineage>
</organism>
<dbReference type="InterPro" id="IPR016156">
    <property type="entry name" value="FAD/NAD-linked_Rdtase_dimer_sf"/>
</dbReference>
<dbReference type="SUPFAM" id="SSF55424">
    <property type="entry name" value="FAD/NAD-linked reductases, dimerisation (C-terminal) domain"/>
    <property type="match status" value="1"/>
</dbReference>
<evidence type="ECO:0000256" key="3">
    <source>
        <dbReference type="ARBA" id="ARBA00022827"/>
    </source>
</evidence>
<evidence type="ECO:0000256" key="4">
    <source>
        <dbReference type="ARBA" id="ARBA00023002"/>
    </source>
</evidence>
<dbReference type="InterPro" id="IPR023753">
    <property type="entry name" value="FAD/NAD-binding_dom"/>
</dbReference>
<accession>A0A4V3B9I9</accession>
<dbReference type="PRINTS" id="PR00368">
    <property type="entry name" value="FADPNR"/>
</dbReference>
<dbReference type="Pfam" id="PF14759">
    <property type="entry name" value="Reductase_C"/>
    <property type="match status" value="1"/>
</dbReference>
<evidence type="ECO:0000313" key="8">
    <source>
        <dbReference type="Proteomes" id="UP000295701"/>
    </source>
</evidence>
<comment type="cofactor">
    <cofactor evidence="1">
        <name>FAD</name>
        <dbReference type="ChEBI" id="CHEBI:57692"/>
    </cofactor>
</comment>
<proteinExistence type="predicted"/>
<evidence type="ECO:0000256" key="2">
    <source>
        <dbReference type="ARBA" id="ARBA00022630"/>
    </source>
</evidence>
<dbReference type="InterPro" id="IPR036188">
    <property type="entry name" value="FAD/NAD-bd_sf"/>
</dbReference>
<keyword evidence="8" id="KW-1185">Reference proteome</keyword>
<dbReference type="Gene3D" id="3.30.390.30">
    <property type="match status" value="1"/>
</dbReference>
<dbReference type="Proteomes" id="UP000295701">
    <property type="component" value="Unassembled WGS sequence"/>
</dbReference>
<evidence type="ECO:0000313" key="7">
    <source>
        <dbReference type="EMBL" id="TDL79359.1"/>
    </source>
</evidence>
<dbReference type="Gene3D" id="3.50.50.60">
    <property type="entry name" value="FAD/NAD(P)-binding domain"/>
    <property type="match status" value="2"/>
</dbReference>
<dbReference type="GO" id="GO:0005737">
    <property type="term" value="C:cytoplasm"/>
    <property type="evidence" value="ECO:0007669"/>
    <property type="project" value="TreeGrafter"/>
</dbReference>
<dbReference type="InterPro" id="IPR028202">
    <property type="entry name" value="Reductase_C"/>
</dbReference>